<evidence type="ECO:0000256" key="6">
    <source>
        <dbReference type="ARBA" id="ARBA00022679"/>
    </source>
</evidence>
<dbReference type="SUPFAM" id="SSF55874">
    <property type="entry name" value="ATPase domain of HSP90 chaperone/DNA topoisomerase II/histidine kinase"/>
    <property type="match status" value="1"/>
</dbReference>
<keyword evidence="11 14" id="KW-0472">Membrane</keyword>
<keyword evidence="8" id="KW-0418">Kinase</keyword>
<keyword evidence="6" id="KW-0808">Transferase</keyword>
<dbReference type="SUPFAM" id="SSF47384">
    <property type="entry name" value="Homodimeric domain of signal transducing histidine kinase"/>
    <property type="match status" value="1"/>
</dbReference>
<dbReference type="InterPro" id="IPR035965">
    <property type="entry name" value="PAS-like_dom_sf"/>
</dbReference>
<dbReference type="InterPro" id="IPR036890">
    <property type="entry name" value="HATPase_C_sf"/>
</dbReference>
<dbReference type="InterPro" id="IPR003661">
    <property type="entry name" value="HisK_dim/P_dom"/>
</dbReference>
<keyword evidence="10" id="KW-0902">Two-component regulatory system</keyword>
<feature type="transmembrane region" description="Helical" evidence="14">
    <location>
        <begin position="182"/>
        <end position="206"/>
    </location>
</feature>
<feature type="modified residue" description="4-aspartylphosphate" evidence="12">
    <location>
        <position position="856"/>
    </location>
</feature>
<dbReference type="Gene3D" id="3.40.50.2300">
    <property type="match status" value="1"/>
</dbReference>
<evidence type="ECO:0000256" key="10">
    <source>
        <dbReference type="ARBA" id="ARBA00023012"/>
    </source>
</evidence>
<evidence type="ECO:0000256" key="8">
    <source>
        <dbReference type="ARBA" id="ARBA00022777"/>
    </source>
</evidence>
<keyword evidence="4" id="KW-1003">Cell membrane</keyword>
<comment type="catalytic activity">
    <reaction evidence="1">
        <text>ATP + protein L-histidine = ADP + protein N-phospho-L-histidine.</text>
        <dbReference type="EC" id="2.7.13.3"/>
    </reaction>
</comment>
<evidence type="ECO:0000313" key="19">
    <source>
        <dbReference type="Proteomes" id="UP001280629"/>
    </source>
</evidence>
<evidence type="ECO:0000256" key="1">
    <source>
        <dbReference type="ARBA" id="ARBA00000085"/>
    </source>
</evidence>
<gene>
    <name evidence="18" type="ORF">QT716_08240</name>
</gene>
<reference evidence="18 19" key="1">
    <citation type="submission" date="2023-06" db="EMBL/GenBank/DDBJ databases">
        <title>Sporosarcina sp. nov., isolated from Korean traditional fermented seafood 'Jeotgal'.</title>
        <authorList>
            <person name="Yang A.-I."/>
            <person name="Shin N.-R."/>
        </authorList>
    </citation>
    <scope>NUCLEOTIDE SEQUENCE [LARGE SCALE GENOMIC DNA]</scope>
    <source>
        <strain evidence="18 19">KCTC3840</strain>
    </source>
</reference>
<accession>A0ABU4FZ89</accession>
<evidence type="ECO:0000256" key="11">
    <source>
        <dbReference type="ARBA" id="ARBA00023136"/>
    </source>
</evidence>
<evidence type="ECO:0000256" key="12">
    <source>
        <dbReference type="PROSITE-ProRule" id="PRU00169"/>
    </source>
</evidence>
<keyword evidence="7" id="KW-0547">Nucleotide-binding</keyword>
<sequence length="935" mass="106293">MRKKSIRTYFVRNIAVLSIGLLLLLSAGYFYSTSMFEERSAELEMQDSKAQVIGKLSDSISNLFFRARGFYAFKEDHELKSAYSEIRNIRTINDQLTSMQLTEKEIQFTDQISAFIDNYEDNIFPEAISYVQQDDYESLRNLSGGGTNLAVNQFINYAEQYGQNAEKARNQFDRKLEQQLNILYLAIFVVGLGALLFLAFLSWRVVRKLISPIESMTSATERYLLDQDVNYEPESRQDEIGTLSSSFAGMMQTIQVKEQELLAQNEELLSQQEELLSQQEELYSRQRKLEDALTEARYAKIRLERYNGLSHQISFSDDIKGIADATLTYLDSLFLIDKGILYIPSNELHVLQGITEEEYASYPLDRITNVVDLLKSEPYFQLTRILEDGTKVYDFFAAPHVTAESYKALFVLSRSSHEFSTEDQADLFGLANRVSLAIDRIDQHELINKERQLSQMILDNLEEGVQFISPEGTPVQVNQALSILVNQPSALLSNDNWKQSLSSLTSDPHALQSFMDIALDKETTGLSETVYTIEGTKAKVIALYGSPVHYEGKRIGTLFVHRDITQEFEVDKMKTELVSTVSHELRTPLSSILGFTELLIGKKMDNDRQSRYLDAIYKEAMRLTSLINDFLDVQRMESGNQEYMMQEVDVMEIAERTIENFTLREHHSILLDSKTPDTICLADPDRLIQVFTNLLSNATKFSPDGGDVTVLLTKLGGSLKVTIQDQGIGIPADELKHMFEKFYRFDNTYSRKIGGTGLGLAICRKIVEKHGGEIIVESEENIGTAVSFTIPLKPSKAQLPERSNLPAIAVVEDDPSIALLLGEELKSQEYEVYHFQDVASSFTYAKEHLPDCMVIDLMLKEELTGWDLIQMLKSDEKTRQIPIIISSALEREEELTRKFGISHYMTKPYPLRTLSETVADTLQAEDGRILYPTND</sequence>
<evidence type="ECO:0000259" key="17">
    <source>
        <dbReference type="PROSITE" id="PS50885"/>
    </source>
</evidence>
<evidence type="ECO:0000256" key="3">
    <source>
        <dbReference type="ARBA" id="ARBA00012438"/>
    </source>
</evidence>
<dbReference type="SMART" id="SM00448">
    <property type="entry name" value="REC"/>
    <property type="match status" value="1"/>
</dbReference>
<organism evidence="18 19">
    <name type="scientific">Sporosarcina aquimarina</name>
    <dbReference type="NCBI Taxonomy" id="114975"/>
    <lineage>
        <taxon>Bacteria</taxon>
        <taxon>Bacillati</taxon>
        <taxon>Bacillota</taxon>
        <taxon>Bacilli</taxon>
        <taxon>Bacillales</taxon>
        <taxon>Caryophanaceae</taxon>
        <taxon>Sporosarcina</taxon>
    </lineage>
</organism>
<keyword evidence="19" id="KW-1185">Reference proteome</keyword>
<dbReference type="SUPFAM" id="SSF55785">
    <property type="entry name" value="PYP-like sensor domain (PAS domain)"/>
    <property type="match status" value="1"/>
</dbReference>
<comment type="caution">
    <text evidence="18">The sequence shown here is derived from an EMBL/GenBank/DDBJ whole genome shotgun (WGS) entry which is preliminary data.</text>
</comment>
<dbReference type="Gene3D" id="3.30.565.10">
    <property type="entry name" value="Histidine kinase-like ATPase, C-terminal domain"/>
    <property type="match status" value="1"/>
</dbReference>
<evidence type="ECO:0000256" key="7">
    <source>
        <dbReference type="ARBA" id="ARBA00022741"/>
    </source>
</evidence>
<keyword evidence="14" id="KW-0812">Transmembrane</keyword>
<dbReference type="SMART" id="SM00387">
    <property type="entry name" value="HATPase_c"/>
    <property type="match status" value="1"/>
</dbReference>
<dbReference type="PANTHER" id="PTHR43547:SF2">
    <property type="entry name" value="HYBRID SIGNAL TRANSDUCTION HISTIDINE KINASE C"/>
    <property type="match status" value="1"/>
</dbReference>
<protein>
    <recommendedName>
        <fullName evidence="3">histidine kinase</fullName>
        <ecNumber evidence="3">2.7.13.3</ecNumber>
    </recommendedName>
</protein>
<dbReference type="InterPro" id="IPR001789">
    <property type="entry name" value="Sig_transdc_resp-reg_receiver"/>
</dbReference>
<comment type="subcellular location">
    <subcellularLocation>
        <location evidence="2">Cell membrane</location>
        <topology evidence="2">Multi-pass membrane protein</topology>
    </subcellularLocation>
</comment>
<dbReference type="GO" id="GO:0005524">
    <property type="term" value="F:ATP binding"/>
    <property type="evidence" value="ECO:0007669"/>
    <property type="project" value="UniProtKB-KW"/>
</dbReference>
<dbReference type="Gene3D" id="1.10.287.130">
    <property type="match status" value="1"/>
</dbReference>
<dbReference type="Pfam" id="PF00072">
    <property type="entry name" value="Response_reg"/>
    <property type="match status" value="1"/>
</dbReference>
<keyword evidence="14" id="KW-1133">Transmembrane helix</keyword>
<keyword evidence="13" id="KW-0175">Coiled coil</keyword>
<dbReference type="RefSeq" id="WP_317935584.1">
    <property type="nucleotide sequence ID" value="NZ_JAUBDH010000004.1"/>
</dbReference>
<dbReference type="PROSITE" id="PS50109">
    <property type="entry name" value="HIS_KIN"/>
    <property type="match status" value="1"/>
</dbReference>
<feature type="coiled-coil region" evidence="13">
    <location>
        <begin position="251"/>
        <end position="282"/>
    </location>
</feature>
<dbReference type="Pfam" id="PF00512">
    <property type="entry name" value="HisKA"/>
    <property type="match status" value="1"/>
</dbReference>
<name>A0ABU4FZ89_9BACL</name>
<feature type="domain" description="HAMP" evidence="17">
    <location>
        <begin position="207"/>
        <end position="259"/>
    </location>
</feature>
<dbReference type="InterPro" id="IPR005467">
    <property type="entry name" value="His_kinase_dom"/>
</dbReference>
<keyword evidence="5 12" id="KW-0597">Phosphoprotein</keyword>
<evidence type="ECO:0000259" key="15">
    <source>
        <dbReference type="PROSITE" id="PS50109"/>
    </source>
</evidence>
<dbReference type="InterPro" id="IPR003594">
    <property type="entry name" value="HATPase_dom"/>
</dbReference>
<dbReference type="SMART" id="SM00388">
    <property type="entry name" value="HisKA"/>
    <property type="match status" value="1"/>
</dbReference>
<dbReference type="SUPFAM" id="SSF52172">
    <property type="entry name" value="CheY-like"/>
    <property type="match status" value="1"/>
</dbReference>
<evidence type="ECO:0000256" key="13">
    <source>
        <dbReference type="SAM" id="Coils"/>
    </source>
</evidence>
<feature type="domain" description="Response regulatory" evidence="16">
    <location>
        <begin position="807"/>
        <end position="922"/>
    </location>
</feature>
<evidence type="ECO:0000256" key="14">
    <source>
        <dbReference type="SAM" id="Phobius"/>
    </source>
</evidence>
<evidence type="ECO:0000256" key="2">
    <source>
        <dbReference type="ARBA" id="ARBA00004651"/>
    </source>
</evidence>
<dbReference type="CDD" id="cd16922">
    <property type="entry name" value="HATPase_EvgS-ArcB-TorS-like"/>
    <property type="match status" value="1"/>
</dbReference>
<evidence type="ECO:0000256" key="4">
    <source>
        <dbReference type="ARBA" id="ARBA00022475"/>
    </source>
</evidence>
<dbReference type="CDD" id="cd00082">
    <property type="entry name" value="HisKA"/>
    <property type="match status" value="1"/>
</dbReference>
<dbReference type="PROSITE" id="PS50110">
    <property type="entry name" value="RESPONSE_REGULATORY"/>
    <property type="match status" value="1"/>
</dbReference>
<dbReference type="Gene3D" id="3.30.450.20">
    <property type="entry name" value="PAS domain"/>
    <property type="match status" value="1"/>
</dbReference>
<evidence type="ECO:0000313" key="18">
    <source>
        <dbReference type="EMBL" id="MDW0110046.1"/>
    </source>
</evidence>
<dbReference type="EMBL" id="JAUBDH010000004">
    <property type="protein sequence ID" value="MDW0110046.1"/>
    <property type="molecule type" value="Genomic_DNA"/>
</dbReference>
<dbReference type="PRINTS" id="PR00344">
    <property type="entry name" value="BCTRLSENSOR"/>
</dbReference>
<dbReference type="PROSITE" id="PS50885">
    <property type="entry name" value="HAMP"/>
    <property type="match status" value="1"/>
</dbReference>
<dbReference type="SMART" id="SM00304">
    <property type="entry name" value="HAMP"/>
    <property type="match status" value="1"/>
</dbReference>
<dbReference type="EC" id="2.7.13.3" evidence="3"/>
<dbReference type="CDD" id="cd06225">
    <property type="entry name" value="HAMP"/>
    <property type="match status" value="1"/>
</dbReference>
<feature type="domain" description="Histidine kinase" evidence="15">
    <location>
        <begin position="580"/>
        <end position="794"/>
    </location>
</feature>
<dbReference type="InterPro" id="IPR003660">
    <property type="entry name" value="HAMP_dom"/>
</dbReference>
<dbReference type="PANTHER" id="PTHR43547">
    <property type="entry name" value="TWO-COMPONENT HISTIDINE KINASE"/>
    <property type="match status" value="1"/>
</dbReference>
<evidence type="ECO:0000259" key="16">
    <source>
        <dbReference type="PROSITE" id="PS50110"/>
    </source>
</evidence>
<evidence type="ECO:0000256" key="5">
    <source>
        <dbReference type="ARBA" id="ARBA00022553"/>
    </source>
</evidence>
<evidence type="ECO:0000256" key="9">
    <source>
        <dbReference type="ARBA" id="ARBA00022840"/>
    </source>
</evidence>
<keyword evidence="9 18" id="KW-0067">ATP-binding</keyword>
<proteinExistence type="predicted"/>
<dbReference type="Proteomes" id="UP001280629">
    <property type="component" value="Unassembled WGS sequence"/>
</dbReference>
<dbReference type="InterPro" id="IPR004358">
    <property type="entry name" value="Sig_transdc_His_kin-like_C"/>
</dbReference>
<dbReference type="InterPro" id="IPR011006">
    <property type="entry name" value="CheY-like_superfamily"/>
</dbReference>
<dbReference type="Pfam" id="PF02518">
    <property type="entry name" value="HATPase_c"/>
    <property type="match status" value="1"/>
</dbReference>
<dbReference type="Gene3D" id="6.10.340.10">
    <property type="match status" value="1"/>
</dbReference>
<dbReference type="InterPro" id="IPR036097">
    <property type="entry name" value="HisK_dim/P_sf"/>
</dbReference>